<evidence type="ECO:0000313" key="4">
    <source>
        <dbReference type="Proteomes" id="UP000179266"/>
    </source>
</evidence>
<dbReference type="NCBIfam" id="TIGR01552">
    <property type="entry name" value="phd_fam"/>
    <property type="match status" value="1"/>
</dbReference>
<comment type="function">
    <text evidence="2">Antitoxin component of a type II toxin-antitoxin (TA) system.</text>
</comment>
<evidence type="ECO:0000256" key="1">
    <source>
        <dbReference type="ARBA" id="ARBA00009981"/>
    </source>
</evidence>
<comment type="caution">
    <text evidence="3">The sequence shown here is derived from an EMBL/GenBank/DDBJ whole genome shotgun (WGS) entry which is preliminary data.</text>
</comment>
<dbReference type="EMBL" id="MGDD01000277">
    <property type="protein sequence ID" value="OGL43375.1"/>
    <property type="molecule type" value="Genomic_DNA"/>
</dbReference>
<proteinExistence type="inferred from homology"/>
<organism evidence="3 4">
    <name type="scientific">Candidatus Schekmanbacteria bacterium RBG_13_48_7</name>
    <dbReference type="NCBI Taxonomy" id="1817878"/>
    <lineage>
        <taxon>Bacteria</taxon>
        <taxon>Candidatus Schekmaniibacteriota</taxon>
    </lineage>
</organism>
<evidence type="ECO:0000313" key="3">
    <source>
        <dbReference type="EMBL" id="OGL43375.1"/>
    </source>
</evidence>
<sequence length="76" mass="8715">MKIATVGEIQKNFANVLRRLKSGEDITVTKRGVPVAKILPVGPRKDIDWPDFYEESVDYKKKPVSDVVIEDRMDRI</sequence>
<comment type="similarity">
    <text evidence="1 2">Belongs to the phD/YefM antitoxin family.</text>
</comment>
<dbReference type="Gene3D" id="3.40.1620.10">
    <property type="entry name" value="YefM-like domain"/>
    <property type="match status" value="1"/>
</dbReference>
<protein>
    <recommendedName>
        <fullName evidence="2">Antitoxin</fullName>
    </recommendedName>
</protein>
<dbReference type="SUPFAM" id="SSF143120">
    <property type="entry name" value="YefM-like"/>
    <property type="match status" value="1"/>
</dbReference>
<dbReference type="InterPro" id="IPR036165">
    <property type="entry name" value="YefM-like_sf"/>
</dbReference>
<evidence type="ECO:0000256" key="2">
    <source>
        <dbReference type="RuleBase" id="RU362080"/>
    </source>
</evidence>
<dbReference type="InterPro" id="IPR006442">
    <property type="entry name" value="Antitoxin_Phd/YefM"/>
</dbReference>
<accession>A0A1F7RP88</accession>
<reference evidence="3 4" key="1">
    <citation type="journal article" date="2016" name="Nat. Commun.">
        <title>Thousands of microbial genomes shed light on interconnected biogeochemical processes in an aquifer system.</title>
        <authorList>
            <person name="Anantharaman K."/>
            <person name="Brown C.T."/>
            <person name="Hug L.A."/>
            <person name="Sharon I."/>
            <person name="Castelle C.J."/>
            <person name="Probst A.J."/>
            <person name="Thomas B.C."/>
            <person name="Singh A."/>
            <person name="Wilkins M.J."/>
            <person name="Karaoz U."/>
            <person name="Brodie E.L."/>
            <person name="Williams K.H."/>
            <person name="Hubbard S.S."/>
            <person name="Banfield J.F."/>
        </authorList>
    </citation>
    <scope>NUCLEOTIDE SEQUENCE [LARGE SCALE GENOMIC DNA]</scope>
</reference>
<dbReference type="Pfam" id="PF02604">
    <property type="entry name" value="PhdYeFM_antitox"/>
    <property type="match status" value="1"/>
</dbReference>
<name>A0A1F7RP88_9BACT</name>
<dbReference type="Proteomes" id="UP000179266">
    <property type="component" value="Unassembled WGS sequence"/>
</dbReference>
<gene>
    <name evidence="3" type="ORF">A2161_08000</name>
</gene>
<dbReference type="AlphaFoldDB" id="A0A1F7RP88"/>